<dbReference type="EMBL" id="JABANP010000039">
    <property type="protein sequence ID" value="KAF4693894.1"/>
    <property type="molecule type" value="Genomic_DNA"/>
</dbReference>
<dbReference type="GO" id="GO:0140359">
    <property type="term" value="F:ABC-type transporter activity"/>
    <property type="evidence" value="ECO:0007669"/>
    <property type="project" value="InterPro"/>
</dbReference>
<keyword evidence="1" id="KW-0472">Membrane</keyword>
<dbReference type="PANTHER" id="PTHR19229">
    <property type="entry name" value="ATP-BINDING CASSETTE TRANSPORTER SUBFAMILY A ABCA"/>
    <property type="match status" value="1"/>
</dbReference>
<evidence type="ECO:0000256" key="1">
    <source>
        <dbReference type="SAM" id="Phobius"/>
    </source>
</evidence>
<dbReference type="InterPro" id="IPR003439">
    <property type="entry name" value="ABC_transporter-like_ATP-bd"/>
</dbReference>
<dbReference type="Pfam" id="PF00005">
    <property type="entry name" value="ABC_tran"/>
    <property type="match status" value="1"/>
</dbReference>
<dbReference type="GO" id="GO:0016020">
    <property type="term" value="C:membrane"/>
    <property type="evidence" value="ECO:0007669"/>
    <property type="project" value="InterPro"/>
</dbReference>
<feature type="transmembrane region" description="Helical" evidence="1">
    <location>
        <begin position="167"/>
        <end position="190"/>
    </location>
</feature>
<evidence type="ECO:0000313" key="4">
    <source>
        <dbReference type="Proteomes" id="UP000541610"/>
    </source>
</evidence>
<proteinExistence type="predicted"/>
<dbReference type="SUPFAM" id="SSF52540">
    <property type="entry name" value="P-loop containing nucleoside triphosphate hydrolases"/>
    <property type="match status" value="1"/>
</dbReference>
<dbReference type="Proteomes" id="UP000541610">
    <property type="component" value="Unassembled WGS sequence"/>
</dbReference>
<feature type="transmembrane region" description="Helical" evidence="1">
    <location>
        <begin position="142"/>
        <end position="161"/>
    </location>
</feature>
<dbReference type="AlphaFoldDB" id="A0A7J6PCI8"/>
<keyword evidence="1" id="KW-0812">Transmembrane</keyword>
<evidence type="ECO:0000259" key="2">
    <source>
        <dbReference type="Pfam" id="PF00005"/>
    </source>
</evidence>
<feature type="domain" description="ABC transporter" evidence="2">
    <location>
        <begin position="332"/>
        <end position="416"/>
    </location>
</feature>
<keyword evidence="1" id="KW-1133">Transmembrane helix</keyword>
<evidence type="ECO:0000313" key="3">
    <source>
        <dbReference type="EMBL" id="KAF4693894.1"/>
    </source>
</evidence>
<protein>
    <recommendedName>
        <fullName evidence="2">ABC transporter domain-containing protein</fullName>
    </recommendedName>
</protein>
<organism evidence="3 4">
    <name type="scientific">Perkinsus olseni</name>
    <name type="common">Perkinsus atlanticus</name>
    <dbReference type="NCBI Taxonomy" id="32597"/>
    <lineage>
        <taxon>Eukaryota</taxon>
        <taxon>Sar</taxon>
        <taxon>Alveolata</taxon>
        <taxon>Perkinsozoa</taxon>
        <taxon>Perkinsea</taxon>
        <taxon>Perkinsida</taxon>
        <taxon>Perkinsidae</taxon>
        <taxon>Perkinsus</taxon>
    </lineage>
</organism>
<dbReference type="OrthoDB" id="442921at2759"/>
<reference evidence="3 4" key="1">
    <citation type="submission" date="2020-04" db="EMBL/GenBank/DDBJ databases">
        <title>Perkinsus olseni comparative genomics.</title>
        <authorList>
            <person name="Bogema D.R."/>
        </authorList>
    </citation>
    <scope>NUCLEOTIDE SEQUENCE [LARGE SCALE GENOMIC DNA]</scope>
    <source>
        <strain evidence="3">00978-12</strain>
    </source>
</reference>
<dbReference type="GO" id="GO:0005524">
    <property type="term" value="F:ATP binding"/>
    <property type="evidence" value="ECO:0007669"/>
    <property type="project" value="InterPro"/>
</dbReference>
<dbReference type="Gene3D" id="3.40.50.300">
    <property type="entry name" value="P-loop containing nucleotide triphosphate hydrolases"/>
    <property type="match status" value="1"/>
</dbReference>
<accession>A0A7J6PCI8</accession>
<name>A0A7J6PCI8_PEROL</name>
<comment type="caution">
    <text evidence="3">The sequence shown here is derived from an EMBL/GenBank/DDBJ whole genome shotgun (WGS) entry which is preliminary data.</text>
</comment>
<sequence>MNGIDAAELRGFATEADLRYAYEDARPASFFAAIVFDPIDLSSKASVQYKILINGTYAPNSDPDKQVVITDDTSQALILDYGKYIDTGFVALQNMIDSALVRVLTANSSNLTIPPLNAVQSFPRPTVQAAEAPWVFKWLPGWCVNISILFWFTAMVTKMVYDKEYEYYRYFLILKVSRWAYWSHWIAFLFRPVGRHIAWLLQSAGSVGLACTFIISAVYIALILGGLEHLSALKTALSMIPWFASMRGGEIMAGLDLRGRRACGILLFVIIATRLLRPSRSGAGRLTQASDAPLMTDDAVLEDSAMESPAIRLVGLTKRFRRQDKSILTAVNQLSLVVDRGEIFGLLGHNGAGKTTVIRMLCGEIQPDGGSVEFVTEDGVVDRDPALGVCLQQDILFPELTAKEHLQIFAGLRGSTIPQNAEIVCMMGQRRPRQCRDR</sequence>
<dbReference type="InterPro" id="IPR026082">
    <property type="entry name" value="ABCA"/>
</dbReference>
<gene>
    <name evidence="3" type="ORF">FOZ60_009637</name>
</gene>
<dbReference type="InterPro" id="IPR027417">
    <property type="entry name" value="P-loop_NTPase"/>
</dbReference>
<dbReference type="GO" id="GO:0016887">
    <property type="term" value="F:ATP hydrolysis activity"/>
    <property type="evidence" value="ECO:0007669"/>
    <property type="project" value="InterPro"/>
</dbReference>
<feature type="transmembrane region" description="Helical" evidence="1">
    <location>
        <begin position="197"/>
        <end position="224"/>
    </location>
</feature>